<name>A0A9W4TYX8_9PLEO</name>
<dbReference type="OrthoDB" id="10602726at2759"/>
<reference evidence="2" key="1">
    <citation type="submission" date="2023-01" db="EMBL/GenBank/DDBJ databases">
        <authorList>
            <person name="Van Ghelder C."/>
            <person name="Rancurel C."/>
        </authorList>
    </citation>
    <scope>NUCLEOTIDE SEQUENCE</scope>
    <source>
        <strain evidence="2">CNCM I-4278</strain>
    </source>
</reference>
<protein>
    <submittedName>
        <fullName evidence="2">Uncharacterized protein</fullName>
    </submittedName>
</protein>
<evidence type="ECO:0000256" key="1">
    <source>
        <dbReference type="SAM" id="MobiDB-lite"/>
    </source>
</evidence>
<comment type="caution">
    <text evidence="2">The sequence shown here is derived from an EMBL/GenBank/DDBJ whole genome shotgun (WGS) entry which is preliminary data.</text>
</comment>
<keyword evidence="3" id="KW-1185">Reference proteome</keyword>
<dbReference type="EMBL" id="CAOQHR010000001">
    <property type="protein sequence ID" value="CAI6227427.1"/>
    <property type="molecule type" value="Genomic_DNA"/>
</dbReference>
<organism evidence="2 3">
    <name type="scientific">Periconia digitata</name>
    <dbReference type="NCBI Taxonomy" id="1303443"/>
    <lineage>
        <taxon>Eukaryota</taxon>
        <taxon>Fungi</taxon>
        <taxon>Dikarya</taxon>
        <taxon>Ascomycota</taxon>
        <taxon>Pezizomycotina</taxon>
        <taxon>Dothideomycetes</taxon>
        <taxon>Pleosporomycetidae</taxon>
        <taxon>Pleosporales</taxon>
        <taxon>Massarineae</taxon>
        <taxon>Periconiaceae</taxon>
        <taxon>Periconia</taxon>
    </lineage>
</organism>
<dbReference type="AlphaFoldDB" id="A0A9W4TYX8"/>
<evidence type="ECO:0000313" key="3">
    <source>
        <dbReference type="Proteomes" id="UP001152607"/>
    </source>
</evidence>
<dbReference type="Proteomes" id="UP001152607">
    <property type="component" value="Unassembled WGS sequence"/>
</dbReference>
<feature type="region of interest" description="Disordered" evidence="1">
    <location>
        <begin position="240"/>
        <end position="263"/>
    </location>
</feature>
<evidence type="ECO:0000313" key="2">
    <source>
        <dbReference type="EMBL" id="CAI6227427.1"/>
    </source>
</evidence>
<proteinExistence type="predicted"/>
<sequence>MASSSCSSPTSDHTVAESSSRAIVEKDHALNFSRLVNGFDKTRENMKNAFSTNPRLLSDLTSTITTKIQAALGKQIDANTDIQPRQLKYELEEELLAIHRRHDAPTTITQTVDEANKLHFGQHFGGNGPPPYDADGAISKELGKIRRLRRRFPGSKGTAVKPAVEKSARAPRQKKSKPTAVAVSPRRTRAASRREAAAAVAPAAAAPSPPPSAAAELPPSPSPEATDGLSVLASAAAVVGAAPAGKRKRDDESGASSSKRARTVVPSEGFAEIPSAGTLLHMTTAEVFMAGVEYAVGNAGASTQANDRMRAFVLAKLGEIL</sequence>
<gene>
    <name evidence="2" type="ORF">PDIGIT_LOCUS82</name>
</gene>
<feature type="compositionally biased region" description="Low complexity" evidence="1">
    <location>
        <begin position="1"/>
        <end position="11"/>
    </location>
</feature>
<feature type="compositionally biased region" description="Low complexity" evidence="1">
    <location>
        <begin position="197"/>
        <end position="206"/>
    </location>
</feature>
<feature type="region of interest" description="Disordered" evidence="1">
    <location>
        <begin position="151"/>
        <end position="227"/>
    </location>
</feature>
<accession>A0A9W4TYX8</accession>
<feature type="region of interest" description="Disordered" evidence="1">
    <location>
        <begin position="1"/>
        <end position="20"/>
    </location>
</feature>
<feature type="compositionally biased region" description="Pro residues" evidence="1">
    <location>
        <begin position="207"/>
        <end position="222"/>
    </location>
</feature>